<organism evidence="1 2">
    <name type="scientific">Hypericibacter terrae</name>
    <dbReference type="NCBI Taxonomy" id="2602015"/>
    <lineage>
        <taxon>Bacteria</taxon>
        <taxon>Pseudomonadati</taxon>
        <taxon>Pseudomonadota</taxon>
        <taxon>Alphaproteobacteria</taxon>
        <taxon>Rhodospirillales</taxon>
        <taxon>Dongiaceae</taxon>
        <taxon>Hypericibacter</taxon>
    </lineage>
</organism>
<dbReference type="Gene3D" id="1.20.120.450">
    <property type="entry name" value="dinb family like domain"/>
    <property type="match status" value="1"/>
</dbReference>
<gene>
    <name evidence="1" type="ORF">FRZ44_44230</name>
</gene>
<dbReference type="PANTHER" id="PTHR36922">
    <property type="entry name" value="BLL2446 PROTEIN"/>
    <property type="match status" value="1"/>
</dbReference>
<dbReference type="AlphaFoldDB" id="A0A5J6MPP8"/>
<sequence>MYQASVPVLLHTLDAVSAFLKKAAAHAELRKIDPAVLLGMRLYPDMFPLTRQVQLTADFAKGTAARLAGVENPKFADEETTFDALQQRIAKTVTFVKSFKPAQIDGSEAREITIPIGGQPQTFKGQPYLLHFALPNFFFHAATAYDILRHAGVELGKRDFIGGFKTE</sequence>
<reference evidence="1 2" key="1">
    <citation type="submission" date="2019-08" db="EMBL/GenBank/DDBJ databases">
        <title>Hyperibacter terrae gen. nov., sp. nov. and Hyperibacter viscosus sp. nov., two new members in the family Rhodospirillaceae isolated from the rhizosphere of Hypericum perforatum.</title>
        <authorList>
            <person name="Noviana Z."/>
        </authorList>
    </citation>
    <scope>NUCLEOTIDE SEQUENCE [LARGE SCALE GENOMIC DNA]</scope>
    <source>
        <strain evidence="1 2">R5913</strain>
    </source>
</reference>
<dbReference type="SUPFAM" id="SSF109854">
    <property type="entry name" value="DinB/YfiT-like putative metalloenzymes"/>
    <property type="match status" value="1"/>
</dbReference>
<dbReference type="Proteomes" id="UP000326202">
    <property type="component" value="Chromosome"/>
</dbReference>
<dbReference type="Pfam" id="PF09351">
    <property type="entry name" value="DUF1993"/>
    <property type="match status" value="1"/>
</dbReference>
<accession>A0A5J6MPP8</accession>
<dbReference type="PANTHER" id="PTHR36922:SF1">
    <property type="entry name" value="DUF1993 DOMAIN-CONTAINING PROTEIN"/>
    <property type="match status" value="1"/>
</dbReference>
<name>A0A5J6MPP8_9PROT</name>
<dbReference type="KEGG" id="htq:FRZ44_44230"/>
<keyword evidence="2" id="KW-1185">Reference proteome</keyword>
<evidence type="ECO:0000313" key="1">
    <source>
        <dbReference type="EMBL" id="QEX19111.1"/>
    </source>
</evidence>
<dbReference type="EMBL" id="CP042906">
    <property type="protein sequence ID" value="QEX19111.1"/>
    <property type="molecule type" value="Genomic_DNA"/>
</dbReference>
<evidence type="ECO:0000313" key="2">
    <source>
        <dbReference type="Proteomes" id="UP000326202"/>
    </source>
</evidence>
<evidence type="ECO:0008006" key="3">
    <source>
        <dbReference type="Google" id="ProtNLM"/>
    </source>
</evidence>
<dbReference type="InterPro" id="IPR034660">
    <property type="entry name" value="DinB/YfiT-like"/>
</dbReference>
<proteinExistence type="predicted"/>
<dbReference type="InterPro" id="IPR018531">
    <property type="entry name" value="DUF1993"/>
</dbReference>
<protein>
    <recommendedName>
        <fullName evidence="3">DUF1993 domain-containing protein</fullName>
    </recommendedName>
</protein>